<feature type="domain" description="POPLD" evidence="2">
    <location>
        <begin position="1089"/>
        <end position="1151"/>
    </location>
</feature>
<evidence type="ECO:0000256" key="1">
    <source>
        <dbReference type="SAM" id="MobiDB-lite"/>
    </source>
</evidence>
<feature type="region of interest" description="Disordered" evidence="1">
    <location>
        <begin position="384"/>
        <end position="423"/>
    </location>
</feature>
<name>A0AAV5RFP6_STABA</name>
<feature type="region of interest" description="Disordered" evidence="1">
    <location>
        <begin position="498"/>
        <end position="525"/>
    </location>
</feature>
<dbReference type="Pfam" id="PF08170">
    <property type="entry name" value="POPLD"/>
    <property type="match status" value="1"/>
</dbReference>
<proteinExistence type="predicted"/>
<gene>
    <name evidence="3" type="ORF">DASB73_012110</name>
</gene>
<dbReference type="InterPro" id="IPR012590">
    <property type="entry name" value="POPLD_dom"/>
</dbReference>
<evidence type="ECO:0000259" key="2">
    <source>
        <dbReference type="Pfam" id="PF08170"/>
    </source>
</evidence>
<organism evidence="3 4">
    <name type="scientific">Starmerella bacillaris</name>
    <name type="common">Yeast</name>
    <name type="synonym">Candida zemplinina</name>
    <dbReference type="NCBI Taxonomy" id="1247836"/>
    <lineage>
        <taxon>Eukaryota</taxon>
        <taxon>Fungi</taxon>
        <taxon>Dikarya</taxon>
        <taxon>Ascomycota</taxon>
        <taxon>Saccharomycotina</taxon>
        <taxon>Dipodascomycetes</taxon>
        <taxon>Dipodascales</taxon>
        <taxon>Trichomonascaceae</taxon>
        <taxon>Starmerella</taxon>
    </lineage>
</organism>
<sequence>MPRVVFTQQETFQITDVEHAELRIASSQIHKNPQSTMQILRSLRRISIVKSLSCFTVGFITKFLNEGVFNVRDIVDIFNAMTESKAISVLSSVRKEIAYVLWLLLPIKACRRAFLNITPETQLHIVETVPSGIVADTLNPLNPILVSRVLLSAQRTVAKEILSEMSPDAASRVLVVSLNSGTKLWRTLTQRDLVAIFSKCDSRLLESFLVNKQNAYTNPITYRKSKLTPQCASIIDLLPLDFAVSVLMQNAFYDYAFLEELIEELPFAKSAAFFFKLPLQLAVTLFRRFLVPHNSQLKPLAEWNDDDSVNEQSIDDFQLALRSASNIYRMKLIKFWTELESGSVISWGGAEAMHGFTSAHNPSIKNNRQRAGYFAKITELAESEDSQQSLDSSPKDHHDINANKQTSPQQRPRSHPVATSAPSTKIRQIFSLNDLKRTVPAEKSSNLENVSVEKSPAIITVNSDITGQHSNLNLEGAYGSDESSSIFSRSSEVTESHIYIRSDSSDGISSGNSDKETADSGTAVSAERLRELELENEYMNPMDIDSDIDNVNTRNTQEDRHHMGNNNNNNNNNNDDNDNNNKIQNGRDDSEDAHSEKTILKSDVNDCEVEENPKSQPARSPNIASTLVHSGQSQDGEKDNGAINAENTSVQAEDKELSSSALSERPAPTEPRNLKEGNTAQSSHPEGINGSETNTTTTTTTGKDGGTSNEGGKHPDNVLNEQAVTETETGTGRESATPDSSSNQTNEVTAKAQKRALNLSQSSQDEISGQYLSPKMKKTAHFSQNVIDETMQESPKSRKDNLNTIEETIPASIDESVVTGKGNSSEVLINRKESSKYSNRKFHMPRVPKKSEYSKDAKLLPTYPWFNGKASFQNIGDYVAPVKFLASFERTNKDRNSSLAPKISNLPIIAFDTSYMELVHVAPSKKASVKLNSVIRKRDLPNGKVVEYSHKNFGPVLFYLDYTMNQSSKTIVTQYSTLSAEMKSKFPPTRPASLGSLDLYGYRALSVISKSFIPTDKRLAALWPQIGNAHQMLIPLGTVWVFEGEVAHNKRKSAICEMKKITDAFARVYNEPIVGNRVTILFLTSGIIRIILPREQIRNLWDVFMMLNVETGTLNDHNLLLYHLKKPSFPVDFPHSSAGKAIWSRIMEESHKLPLTNGEYSVNPSILADSDQNQAIQHCLVEVQNGQPNRLAEIFAFPKNSDPNINESELNIKDIHLGSRNFIGIVTTGHTRHSSYSNFGIGILVRAPKFSTPYKCIVRNWGSYTGKLATLTLLQNPSP</sequence>
<accession>A0AAV5RFP6</accession>
<feature type="compositionally biased region" description="Low complexity" evidence="1">
    <location>
        <begin position="565"/>
        <end position="574"/>
    </location>
</feature>
<feature type="compositionally biased region" description="Basic and acidic residues" evidence="1">
    <location>
        <begin position="585"/>
        <end position="604"/>
    </location>
</feature>
<protein>
    <recommendedName>
        <fullName evidence="2">POPLD domain-containing protein</fullName>
    </recommendedName>
</protein>
<feature type="region of interest" description="Disordered" evidence="1">
    <location>
        <begin position="556"/>
        <end position="765"/>
    </location>
</feature>
<dbReference type="SUPFAM" id="SSF158791">
    <property type="entry name" value="MgtE N-terminal domain-like"/>
    <property type="match status" value="1"/>
</dbReference>
<dbReference type="EMBL" id="BTGC01000003">
    <property type="protein sequence ID" value="GMM50253.1"/>
    <property type="molecule type" value="Genomic_DNA"/>
</dbReference>
<comment type="caution">
    <text evidence="3">The sequence shown here is derived from an EMBL/GenBank/DDBJ whole genome shotgun (WGS) entry which is preliminary data.</text>
</comment>
<feature type="compositionally biased region" description="Polar residues" evidence="1">
    <location>
        <begin position="614"/>
        <end position="634"/>
    </location>
</feature>
<evidence type="ECO:0000313" key="3">
    <source>
        <dbReference type="EMBL" id="GMM50253.1"/>
    </source>
</evidence>
<dbReference type="Proteomes" id="UP001362899">
    <property type="component" value="Unassembled WGS sequence"/>
</dbReference>
<reference evidence="3 4" key="1">
    <citation type="journal article" date="2023" name="Elife">
        <title>Identification of key yeast species and microbe-microbe interactions impacting larval growth of Drosophila in the wild.</title>
        <authorList>
            <person name="Mure A."/>
            <person name="Sugiura Y."/>
            <person name="Maeda R."/>
            <person name="Honda K."/>
            <person name="Sakurai N."/>
            <person name="Takahashi Y."/>
            <person name="Watada M."/>
            <person name="Katoh T."/>
            <person name="Gotoh A."/>
            <person name="Gotoh Y."/>
            <person name="Taniguchi I."/>
            <person name="Nakamura K."/>
            <person name="Hayashi T."/>
            <person name="Katayama T."/>
            <person name="Uemura T."/>
            <person name="Hattori Y."/>
        </authorList>
    </citation>
    <scope>NUCLEOTIDE SEQUENCE [LARGE SCALE GENOMIC DNA]</scope>
    <source>
        <strain evidence="3 4">SB-73</strain>
    </source>
</reference>
<evidence type="ECO:0000313" key="4">
    <source>
        <dbReference type="Proteomes" id="UP001362899"/>
    </source>
</evidence>
<feature type="compositionally biased region" description="Polar residues" evidence="1">
    <location>
        <begin position="719"/>
        <end position="748"/>
    </location>
</feature>
<feature type="compositionally biased region" description="Low complexity" evidence="1">
    <location>
        <begin position="693"/>
        <end position="702"/>
    </location>
</feature>
<feature type="compositionally biased region" description="Polar residues" evidence="1">
    <location>
        <begin position="402"/>
        <end position="411"/>
    </location>
</feature>
<keyword evidence="4" id="KW-1185">Reference proteome</keyword>
<dbReference type="AlphaFoldDB" id="A0AAV5RFP6"/>